<dbReference type="PRINTS" id="PR00085">
    <property type="entry name" value="THFDHDRGNASE"/>
</dbReference>
<dbReference type="FunFam" id="3.40.50.10860:FF:000005">
    <property type="entry name" value="C-1-tetrahydrofolate synthase, cytoplasmic, putative"/>
    <property type="match status" value="1"/>
</dbReference>
<dbReference type="EMBL" id="MHRK01000062">
    <property type="protein sequence ID" value="OHA21986.1"/>
    <property type="molecule type" value="Genomic_DNA"/>
</dbReference>
<dbReference type="EC" id="3.5.4.9" evidence="11"/>
<evidence type="ECO:0000256" key="11">
    <source>
        <dbReference type="HAMAP-Rule" id="MF_01576"/>
    </source>
</evidence>
<comment type="caution">
    <text evidence="11">Lacks conserved residue(s) required for the propagation of feature annotation.</text>
</comment>
<proteinExistence type="inferred from homology"/>
<keyword evidence="8 11" id="KW-0368">Histidine biosynthesis</keyword>
<evidence type="ECO:0000256" key="9">
    <source>
        <dbReference type="ARBA" id="ARBA00023167"/>
    </source>
</evidence>
<dbReference type="UniPathway" id="UPA00193"/>
<dbReference type="InterPro" id="IPR000672">
    <property type="entry name" value="THF_DH/CycHdrlase"/>
</dbReference>
<dbReference type="EC" id="1.5.1.5" evidence="11"/>
<comment type="catalytic activity">
    <reaction evidence="11">
        <text>(6R)-5,10-methenyltetrahydrofolate + H2O = (6R)-10-formyltetrahydrofolate + H(+)</text>
        <dbReference type="Rhea" id="RHEA:23700"/>
        <dbReference type="ChEBI" id="CHEBI:15377"/>
        <dbReference type="ChEBI" id="CHEBI:15378"/>
        <dbReference type="ChEBI" id="CHEBI:57455"/>
        <dbReference type="ChEBI" id="CHEBI:195366"/>
        <dbReference type="EC" id="3.5.4.9"/>
    </reaction>
</comment>
<dbReference type="SUPFAM" id="SSF51735">
    <property type="entry name" value="NAD(P)-binding Rossmann-fold domains"/>
    <property type="match status" value="1"/>
</dbReference>
<dbReference type="GO" id="GO:0009086">
    <property type="term" value="P:methionine biosynthetic process"/>
    <property type="evidence" value="ECO:0007669"/>
    <property type="project" value="UniProtKB-KW"/>
</dbReference>
<evidence type="ECO:0000256" key="6">
    <source>
        <dbReference type="ARBA" id="ARBA00022857"/>
    </source>
</evidence>
<dbReference type="GO" id="GO:0004488">
    <property type="term" value="F:methylenetetrahydrofolate dehydrogenase (NADP+) activity"/>
    <property type="evidence" value="ECO:0007669"/>
    <property type="project" value="UniProtKB-UniRule"/>
</dbReference>
<evidence type="ECO:0000259" key="13">
    <source>
        <dbReference type="Pfam" id="PF02882"/>
    </source>
</evidence>
<dbReference type="InterPro" id="IPR036291">
    <property type="entry name" value="NAD(P)-bd_dom_sf"/>
</dbReference>
<dbReference type="STRING" id="1802306.A3C72_01145"/>
<evidence type="ECO:0000259" key="12">
    <source>
        <dbReference type="Pfam" id="PF00763"/>
    </source>
</evidence>
<comment type="similarity">
    <text evidence="11">Belongs to the tetrahydrofolate dehydrogenase/cyclohydrolase family.</text>
</comment>
<evidence type="ECO:0000256" key="3">
    <source>
        <dbReference type="ARBA" id="ARBA00022563"/>
    </source>
</evidence>
<evidence type="ECO:0000256" key="8">
    <source>
        <dbReference type="ARBA" id="ARBA00023102"/>
    </source>
</evidence>
<dbReference type="PANTHER" id="PTHR48099">
    <property type="entry name" value="C-1-TETRAHYDROFOLATE SYNTHASE, CYTOPLASMIC-RELATED"/>
    <property type="match status" value="1"/>
</dbReference>
<dbReference type="InterPro" id="IPR020867">
    <property type="entry name" value="THF_DH/CycHdrlase_CS"/>
</dbReference>
<keyword evidence="11" id="KW-0028">Amino-acid biosynthesis</keyword>
<dbReference type="GO" id="GO:0004477">
    <property type="term" value="F:methenyltetrahydrofolate cyclohydrolase activity"/>
    <property type="evidence" value="ECO:0007669"/>
    <property type="project" value="UniProtKB-UniRule"/>
</dbReference>
<keyword evidence="5 11" id="KW-0378">Hydrolase</keyword>
<keyword evidence="4 11" id="KW-0658">Purine biosynthesis</keyword>
<evidence type="ECO:0000256" key="5">
    <source>
        <dbReference type="ARBA" id="ARBA00022801"/>
    </source>
</evidence>
<dbReference type="InterPro" id="IPR020631">
    <property type="entry name" value="THF_DH/CycHdrlase_NAD-bd_dom"/>
</dbReference>
<evidence type="ECO:0000256" key="4">
    <source>
        <dbReference type="ARBA" id="ARBA00022755"/>
    </source>
</evidence>
<dbReference type="InterPro" id="IPR020630">
    <property type="entry name" value="THF_DH/CycHdrlase_cat_dom"/>
</dbReference>
<dbReference type="Pfam" id="PF00763">
    <property type="entry name" value="THF_DHG_CYH"/>
    <property type="match status" value="1"/>
</dbReference>
<dbReference type="CDD" id="cd01080">
    <property type="entry name" value="NAD_bind_m-THF_DH_Cyclohyd"/>
    <property type="match status" value="1"/>
</dbReference>
<sequence length="294" mass="31988">MTQILYGKPARDYFGQVLKERVKKLRQLPSLAIIQIGRKPESNSYIQSKIKFGREIGVFVDHITLDQSVTESEVVEKIKELNEDDKVDGIIVQLPIPANLSKQKIIDTITVEKDVDGLTFANVARRSKSLKEAITPATARGVMELLKFYKIEVKGKKAAVLGRSELAGHPIAEALSSSGAKVTICHSHTYNEEEITKKSDIVVVAIGKPKFVTDKFFTAGKNQTVIDVGINVTSTPDGSPKLLEEVSGKKFVGDVDFEKVSPIVGAVSPVPGGVGQMTVLGLFENLIDCVQKNG</sequence>
<feature type="binding site" evidence="11">
    <location>
        <position position="230"/>
    </location>
    <ligand>
        <name>NADP(+)</name>
        <dbReference type="ChEBI" id="CHEBI:58349"/>
    </ligand>
</feature>
<comment type="pathway">
    <text evidence="1 11">One-carbon metabolism; tetrahydrofolate interconversion.</text>
</comment>
<dbReference type="Gene3D" id="3.40.50.720">
    <property type="entry name" value="NAD(P)-binding Rossmann-like Domain"/>
    <property type="match status" value="1"/>
</dbReference>
<dbReference type="Gene3D" id="3.40.50.10860">
    <property type="entry name" value="Leucine Dehydrogenase, chain A, domain 1"/>
    <property type="match status" value="1"/>
</dbReference>
<name>A0A1G2MDL4_9BACT</name>
<evidence type="ECO:0000256" key="1">
    <source>
        <dbReference type="ARBA" id="ARBA00004777"/>
    </source>
</evidence>
<evidence type="ECO:0000313" key="15">
    <source>
        <dbReference type="Proteomes" id="UP000177130"/>
    </source>
</evidence>
<feature type="domain" description="Tetrahydrofolate dehydrogenase/cyclohydrolase NAD(P)-binding" evidence="13">
    <location>
        <begin position="136"/>
        <end position="292"/>
    </location>
</feature>
<dbReference type="AlphaFoldDB" id="A0A1G2MDL4"/>
<feature type="domain" description="Tetrahydrofolate dehydrogenase/cyclohydrolase catalytic" evidence="12">
    <location>
        <begin position="6"/>
        <end position="116"/>
    </location>
</feature>
<evidence type="ECO:0000313" key="14">
    <source>
        <dbReference type="EMBL" id="OHA21986.1"/>
    </source>
</evidence>
<protein>
    <recommendedName>
        <fullName evidence="11">Bifunctional protein FolD</fullName>
    </recommendedName>
    <domain>
        <recommendedName>
            <fullName evidence="11">Methylenetetrahydrofolate dehydrogenase</fullName>
            <ecNumber evidence="11">1.5.1.5</ecNumber>
        </recommendedName>
    </domain>
    <domain>
        <recommendedName>
            <fullName evidence="11">Methenyltetrahydrofolate cyclohydrolase</fullName>
            <ecNumber evidence="11">3.5.4.9</ecNumber>
        </recommendedName>
    </domain>
</protein>
<gene>
    <name evidence="11" type="primary">folD</name>
    <name evidence="14" type="ORF">A3C72_01145</name>
</gene>
<reference evidence="14 15" key="1">
    <citation type="journal article" date="2016" name="Nat. Commun.">
        <title>Thousands of microbial genomes shed light on interconnected biogeochemical processes in an aquifer system.</title>
        <authorList>
            <person name="Anantharaman K."/>
            <person name="Brown C.T."/>
            <person name="Hug L.A."/>
            <person name="Sharon I."/>
            <person name="Castelle C.J."/>
            <person name="Probst A.J."/>
            <person name="Thomas B.C."/>
            <person name="Singh A."/>
            <person name="Wilkins M.J."/>
            <person name="Karaoz U."/>
            <person name="Brodie E.L."/>
            <person name="Williams K.H."/>
            <person name="Hubbard S.S."/>
            <person name="Banfield J.F."/>
        </authorList>
    </citation>
    <scope>NUCLEOTIDE SEQUENCE [LARGE SCALE GENOMIC DNA]</scope>
</reference>
<keyword evidence="3 11" id="KW-0554">One-carbon metabolism</keyword>
<keyword evidence="7 11" id="KW-0560">Oxidoreductase</keyword>
<dbReference type="SUPFAM" id="SSF53223">
    <property type="entry name" value="Aminoacid dehydrogenase-like, N-terminal domain"/>
    <property type="match status" value="1"/>
</dbReference>
<accession>A0A1G2MDL4</accession>
<dbReference type="Proteomes" id="UP000177130">
    <property type="component" value="Unassembled WGS sequence"/>
</dbReference>
<evidence type="ECO:0000256" key="2">
    <source>
        <dbReference type="ARBA" id="ARBA00011738"/>
    </source>
</evidence>
<dbReference type="HAMAP" id="MF_01576">
    <property type="entry name" value="THF_DHG_CYH"/>
    <property type="match status" value="1"/>
</dbReference>
<feature type="binding site" evidence="11">
    <location>
        <begin position="162"/>
        <end position="164"/>
    </location>
    <ligand>
        <name>NADP(+)</name>
        <dbReference type="ChEBI" id="CHEBI:58349"/>
    </ligand>
</feature>
<comment type="function">
    <text evidence="11">Catalyzes the oxidation of 5,10-methylenetetrahydrofolate to 5,10-methenyltetrahydrofolate and then the hydrolysis of 5,10-methenyltetrahydrofolate to 10-formyltetrahydrofolate.</text>
</comment>
<dbReference type="GO" id="GO:0000105">
    <property type="term" value="P:L-histidine biosynthetic process"/>
    <property type="evidence" value="ECO:0007669"/>
    <property type="project" value="UniProtKB-KW"/>
</dbReference>
<comment type="catalytic activity">
    <reaction evidence="11">
        <text>(6R)-5,10-methylene-5,6,7,8-tetrahydrofolate + NADP(+) = (6R)-5,10-methenyltetrahydrofolate + NADPH</text>
        <dbReference type="Rhea" id="RHEA:22812"/>
        <dbReference type="ChEBI" id="CHEBI:15636"/>
        <dbReference type="ChEBI" id="CHEBI:57455"/>
        <dbReference type="ChEBI" id="CHEBI:57783"/>
        <dbReference type="ChEBI" id="CHEBI:58349"/>
        <dbReference type="EC" id="1.5.1.5"/>
    </reaction>
</comment>
<evidence type="ECO:0000256" key="10">
    <source>
        <dbReference type="ARBA" id="ARBA00023268"/>
    </source>
</evidence>
<dbReference type="GO" id="GO:0005829">
    <property type="term" value="C:cytosol"/>
    <property type="evidence" value="ECO:0007669"/>
    <property type="project" value="TreeGrafter"/>
</dbReference>
<dbReference type="GO" id="GO:0006164">
    <property type="term" value="P:purine nucleotide biosynthetic process"/>
    <property type="evidence" value="ECO:0007669"/>
    <property type="project" value="UniProtKB-KW"/>
</dbReference>
<comment type="subunit">
    <text evidence="2 11">Homodimer.</text>
</comment>
<dbReference type="PANTHER" id="PTHR48099:SF5">
    <property type="entry name" value="C-1-TETRAHYDROFOLATE SYNTHASE, CYTOPLASMIC"/>
    <property type="match status" value="1"/>
</dbReference>
<dbReference type="PROSITE" id="PS00766">
    <property type="entry name" value="THF_DHG_CYH_1"/>
    <property type="match status" value="1"/>
</dbReference>
<evidence type="ECO:0000256" key="7">
    <source>
        <dbReference type="ARBA" id="ARBA00023002"/>
    </source>
</evidence>
<dbReference type="InterPro" id="IPR046346">
    <property type="entry name" value="Aminoacid_DH-like_N_sf"/>
</dbReference>
<organism evidence="14 15">
    <name type="scientific">Candidatus Taylorbacteria bacterium RIFCSPHIGHO2_02_FULL_43_32b</name>
    <dbReference type="NCBI Taxonomy" id="1802306"/>
    <lineage>
        <taxon>Bacteria</taxon>
        <taxon>Candidatus Tayloriibacteriota</taxon>
    </lineage>
</organism>
<dbReference type="GO" id="GO:0035999">
    <property type="term" value="P:tetrahydrofolate interconversion"/>
    <property type="evidence" value="ECO:0007669"/>
    <property type="project" value="UniProtKB-UniRule"/>
</dbReference>
<dbReference type="Pfam" id="PF02882">
    <property type="entry name" value="THF_DHG_CYH_C"/>
    <property type="match status" value="1"/>
</dbReference>
<keyword evidence="10 11" id="KW-0511">Multifunctional enzyme</keyword>
<comment type="caution">
    <text evidence="14">The sequence shown here is derived from an EMBL/GenBank/DDBJ whole genome shotgun (WGS) entry which is preliminary data.</text>
</comment>
<keyword evidence="9 11" id="KW-0486">Methionine biosynthesis</keyword>
<keyword evidence="6 11" id="KW-0521">NADP</keyword>